<evidence type="ECO:0000313" key="7">
    <source>
        <dbReference type="Proteomes" id="UP000237347"/>
    </source>
</evidence>
<dbReference type="GO" id="GO:0005634">
    <property type="term" value="C:nucleus"/>
    <property type="evidence" value="ECO:0007669"/>
    <property type="project" value="UniProtKB-SubCell"/>
</dbReference>
<keyword evidence="7" id="KW-1185">Reference proteome</keyword>
<proteinExistence type="predicted"/>
<keyword evidence="2" id="KW-0805">Transcription regulation</keyword>
<evidence type="ECO:0000256" key="5">
    <source>
        <dbReference type="ARBA" id="ARBA00023242"/>
    </source>
</evidence>
<dbReference type="Proteomes" id="UP000237347">
    <property type="component" value="Unassembled WGS sequence"/>
</dbReference>
<dbReference type="PANTHER" id="PTHR31541:SF25">
    <property type="entry name" value="GAMMA-GLIADIN B"/>
    <property type="match status" value="1"/>
</dbReference>
<keyword evidence="3" id="KW-0238">DNA-binding</keyword>
<dbReference type="Gene3D" id="2.40.330.10">
    <property type="entry name" value="DNA-binding pseudobarrel domain"/>
    <property type="match status" value="1"/>
</dbReference>
<dbReference type="PANTHER" id="PTHR31541">
    <property type="entry name" value="B3 DOMAIN PLANT PROTEIN-RELATED"/>
    <property type="match status" value="1"/>
</dbReference>
<dbReference type="InterPro" id="IPR005508">
    <property type="entry name" value="At2g31720-like"/>
</dbReference>
<evidence type="ECO:0000313" key="6">
    <source>
        <dbReference type="EMBL" id="KAK7820071.1"/>
    </source>
</evidence>
<evidence type="ECO:0000256" key="1">
    <source>
        <dbReference type="ARBA" id="ARBA00004123"/>
    </source>
</evidence>
<accession>A0AAW0J162</accession>
<evidence type="ECO:0000256" key="4">
    <source>
        <dbReference type="ARBA" id="ARBA00023163"/>
    </source>
</evidence>
<comment type="subcellular location">
    <subcellularLocation>
        <location evidence="1">Nucleus</location>
    </subcellularLocation>
</comment>
<dbReference type="Gramene" id="rna-CFP56_61478">
    <property type="protein sequence ID" value="cds-POF27588.1"/>
    <property type="gene ID" value="gene-CFP56_61478"/>
</dbReference>
<dbReference type="AlphaFoldDB" id="A0AAW0J162"/>
<dbReference type="SUPFAM" id="SSF101936">
    <property type="entry name" value="DNA-binding pseudobarrel domain"/>
    <property type="match status" value="1"/>
</dbReference>
<evidence type="ECO:0000256" key="2">
    <source>
        <dbReference type="ARBA" id="ARBA00023015"/>
    </source>
</evidence>
<dbReference type="InterPro" id="IPR015300">
    <property type="entry name" value="DNA-bd_pseudobarrel_sf"/>
</dbReference>
<gene>
    <name evidence="6" type="ORF">CFP56_039268</name>
</gene>
<organism evidence="6 7">
    <name type="scientific">Quercus suber</name>
    <name type="common">Cork oak</name>
    <dbReference type="NCBI Taxonomy" id="58331"/>
    <lineage>
        <taxon>Eukaryota</taxon>
        <taxon>Viridiplantae</taxon>
        <taxon>Streptophyta</taxon>
        <taxon>Embryophyta</taxon>
        <taxon>Tracheophyta</taxon>
        <taxon>Spermatophyta</taxon>
        <taxon>Magnoliopsida</taxon>
        <taxon>eudicotyledons</taxon>
        <taxon>Gunneridae</taxon>
        <taxon>Pentapetalae</taxon>
        <taxon>rosids</taxon>
        <taxon>fabids</taxon>
        <taxon>Fagales</taxon>
        <taxon>Fagaceae</taxon>
        <taxon>Quercus</taxon>
    </lineage>
</organism>
<protein>
    <submittedName>
        <fullName evidence="6">B3 domain-containing protein</fullName>
    </submittedName>
</protein>
<dbReference type="GO" id="GO:0003677">
    <property type="term" value="F:DNA binding"/>
    <property type="evidence" value="ECO:0007669"/>
    <property type="project" value="UniProtKB-KW"/>
</dbReference>
<dbReference type="EMBL" id="PKMF04000755">
    <property type="protein sequence ID" value="KAK7820071.1"/>
    <property type="molecule type" value="Genomic_DNA"/>
</dbReference>
<name>A0AAW0J162_QUESU</name>
<reference evidence="6 7" key="1">
    <citation type="journal article" date="2018" name="Sci. Data">
        <title>The draft genome sequence of cork oak.</title>
        <authorList>
            <person name="Ramos A.M."/>
            <person name="Usie A."/>
            <person name="Barbosa P."/>
            <person name="Barros P.M."/>
            <person name="Capote T."/>
            <person name="Chaves I."/>
            <person name="Simoes F."/>
            <person name="Abreu I."/>
            <person name="Carrasquinho I."/>
            <person name="Faro C."/>
            <person name="Guimaraes J.B."/>
            <person name="Mendonca D."/>
            <person name="Nobrega F."/>
            <person name="Rodrigues L."/>
            <person name="Saibo N.J.M."/>
            <person name="Varela M.C."/>
            <person name="Egas C."/>
            <person name="Matos J."/>
            <person name="Miguel C.M."/>
            <person name="Oliveira M.M."/>
            <person name="Ricardo C.P."/>
            <person name="Goncalves S."/>
        </authorList>
    </citation>
    <scope>NUCLEOTIDE SEQUENCE [LARGE SCALE GENOMIC DNA]</scope>
    <source>
        <strain evidence="7">cv. HL8</strain>
    </source>
</reference>
<comment type="caution">
    <text evidence="6">The sequence shown here is derived from an EMBL/GenBank/DDBJ whole genome shotgun (WGS) entry which is preliminary data.</text>
</comment>
<keyword evidence="5" id="KW-0539">Nucleus</keyword>
<evidence type="ECO:0000256" key="3">
    <source>
        <dbReference type="ARBA" id="ARBA00023125"/>
    </source>
</evidence>
<dbReference type="Pfam" id="PF03754">
    <property type="entry name" value="At2g31720-like"/>
    <property type="match status" value="1"/>
</dbReference>
<keyword evidence="4" id="KW-0804">Transcription</keyword>
<sequence length="297" mass="34056">MRSEMRKEKAFLSMLEDLNHHDMEGHTIAPNWHHFDALVEVSCVAIEKFNKFQRLIQERALKNPILVQENALKNSVFVQEKVMCSAFPVKAHGNNGRRKRERFGTDGDDQDWGLCLEAKKKKNMIPIKKLIPCQNPPLYLPKEFQDVIKSMDGRDELLVIQKSLFKTDLTEGNNRLSIPLRQIVRMDFLTEEEKEELRAGQEIPARLIDPNLKIGDIVLKQWDMPKDTGNMSSTYALRTYWNKVLKSNKFKIGDLVQVWSFRVGEQASDAPSSGINKGQLCFALVMVGRAKSDKTNA</sequence>